<keyword evidence="2" id="KW-1185">Reference proteome</keyword>
<organism evidence="1 2">
    <name type="scientific">Mesorhizobium plurifarium</name>
    <dbReference type="NCBI Taxonomy" id="69974"/>
    <lineage>
        <taxon>Bacteria</taxon>
        <taxon>Pseudomonadati</taxon>
        <taxon>Pseudomonadota</taxon>
        <taxon>Alphaproteobacteria</taxon>
        <taxon>Hyphomicrobiales</taxon>
        <taxon>Phyllobacteriaceae</taxon>
        <taxon>Mesorhizobium</taxon>
    </lineage>
</organism>
<sequence>MSFPEQFRFSDASQAQIQKMLEAHGFSLPHGEWLTLKLSDIEHAYQWSAWRRDKDHHEANIKGWKEIASAMSIAINYLDREGPELCSPTISDAMGRIDVWSDEPLDAVWVEEDYEKHLVPAPFSEEDIALARRVMVALHGSASDLSEGLEKWFNSRPVKNDKPEINGLIRGLTRLWCAAFKTPVANVRISASAGSPVMNFIETSVELFLGKSPSRASIETHVIAYREEEKAKLS</sequence>
<name>A0A090DYB1_MESPL</name>
<dbReference type="EMBL" id="CCMZ01000033">
    <property type="protein sequence ID" value="CDX22097.1"/>
    <property type="molecule type" value="Genomic_DNA"/>
</dbReference>
<reference evidence="2" key="1">
    <citation type="submission" date="2014-08" db="EMBL/GenBank/DDBJ databases">
        <authorList>
            <person name="Moulin L."/>
        </authorList>
    </citation>
    <scope>NUCLEOTIDE SEQUENCE [LARGE SCALE GENOMIC DNA]</scope>
</reference>
<gene>
    <name evidence="1" type="ORF">MPL3356_390141</name>
</gene>
<proteinExistence type="predicted"/>
<accession>A0A090DYB1</accession>
<dbReference type="AlphaFoldDB" id="A0A090DYB1"/>
<protein>
    <submittedName>
        <fullName evidence="1">Uncharacterized protein</fullName>
    </submittedName>
</protein>
<dbReference type="Proteomes" id="UP000045285">
    <property type="component" value="Unassembled WGS sequence"/>
</dbReference>
<evidence type="ECO:0000313" key="2">
    <source>
        <dbReference type="Proteomes" id="UP000045285"/>
    </source>
</evidence>
<evidence type="ECO:0000313" key="1">
    <source>
        <dbReference type="EMBL" id="CDX22097.1"/>
    </source>
</evidence>